<dbReference type="STRING" id="709032.Sulku_2246"/>
<dbReference type="EC" id="2.4.1.227" evidence="10"/>
<keyword evidence="1 10" id="KW-1003">Cell membrane</keyword>
<dbReference type="Gene3D" id="3.40.50.2000">
    <property type="entry name" value="Glycogen Phosphorylase B"/>
    <property type="match status" value="2"/>
</dbReference>
<dbReference type="GO" id="GO:0051991">
    <property type="term" value="F:UDP-N-acetyl-D-glucosamine:N-acetylmuramoyl-L-alanyl-D-glutamyl-meso-2,6-diaminopimelyl-D-alanyl-D-alanine-diphosphoundecaprenol 4-beta-N-acetylglucosaminlytransferase activity"/>
    <property type="evidence" value="ECO:0007669"/>
    <property type="project" value="RHEA"/>
</dbReference>
<evidence type="ECO:0000256" key="10">
    <source>
        <dbReference type="HAMAP-Rule" id="MF_00033"/>
    </source>
</evidence>
<dbReference type="PANTHER" id="PTHR21015">
    <property type="entry name" value="UDP-N-ACETYLGLUCOSAMINE--N-ACETYLMURAMYL-(PENTAPEPTIDE) PYROPHOSPHORYL-UNDECAPRENOL N-ACETYLGLUCOSAMINE TRANSFERASE 1"/>
    <property type="match status" value="1"/>
</dbReference>
<comment type="subcellular location">
    <subcellularLocation>
        <location evidence="10">Cell membrane</location>
        <topology evidence="10">Peripheral membrane protein</topology>
        <orientation evidence="10">Cytoplasmic side</orientation>
    </subcellularLocation>
</comment>
<dbReference type="InterPro" id="IPR006009">
    <property type="entry name" value="GlcNAc_MurG"/>
</dbReference>
<dbReference type="GO" id="GO:0005886">
    <property type="term" value="C:plasma membrane"/>
    <property type="evidence" value="ECO:0007669"/>
    <property type="project" value="UniProtKB-SubCell"/>
</dbReference>
<evidence type="ECO:0000256" key="7">
    <source>
        <dbReference type="ARBA" id="ARBA00023136"/>
    </source>
</evidence>
<feature type="binding site" evidence="10">
    <location>
        <position position="179"/>
    </location>
    <ligand>
        <name>UDP-N-acetyl-alpha-D-glucosamine</name>
        <dbReference type="ChEBI" id="CHEBI:57705"/>
    </ligand>
</feature>
<evidence type="ECO:0000256" key="6">
    <source>
        <dbReference type="ARBA" id="ARBA00022984"/>
    </source>
</evidence>
<evidence type="ECO:0000256" key="8">
    <source>
        <dbReference type="ARBA" id="ARBA00023306"/>
    </source>
</evidence>
<dbReference type="Pfam" id="PF04101">
    <property type="entry name" value="Glyco_tran_28_C"/>
    <property type="match status" value="1"/>
</dbReference>
<keyword evidence="8 10" id="KW-0131">Cell cycle</keyword>
<dbReference type="AlphaFoldDB" id="E4TX40"/>
<dbReference type="KEGG" id="sku:Sulku_2246"/>
<dbReference type="eggNOG" id="COG0707">
    <property type="taxonomic scope" value="Bacteria"/>
</dbReference>
<proteinExistence type="inferred from homology"/>
<keyword evidence="14" id="KW-1185">Reference proteome</keyword>
<evidence type="ECO:0000259" key="11">
    <source>
        <dbReference type="Pfam" id="PF03033"/>
    </source>
</evidence>
<dbReference type="CAZy" id="GT28">
    <property type="family name" value="Glycosyltransferase Family 28"/>
</dbReference>
<dbReference type="InterPro" id="IPR007235">
    <property type="entry name" value="Glyco_trans_28_C"/>
</dbReference>
<keyword evidence="3 10" id="KW-0328">Glycosyltransferase</keyword>
<dbReference type="InterPro" id="IPR004276">
    <property type="entry name" value="GlycoTrans_28_N"/>
</dbReference>
<keyword evidence="6 10" id="KW-0573">Peptidoglycan synthesis</keyword>
<evidence type="ECO:0000256" key="9">
    <source>
        <dbReference type="ARBA" id="ARBA00023316"/>
    </source>
</evidence>
<dbReference type="Pfam" id="PF03033">
    <property type="entry name" value="Glyco_transf_28"/>
    <property type="match status" value="1"/>
</dbReference>
<dbReference type="GO" id="GO:0050511">
    <property type="term" value="F:undecaprenyldiphospho-muramoylpentapeptide beta-N-acetylglucosaminyltransferase activity"/>
    <property type="evidence" value="ECO:0007669"/>
    <property type="project" value="UniProtKB-UniRule"/>
</dbReference>
<keyword evidence="7 10" id="KW-0472">Membrane</keyword>
<dbReference type="GO" id="GO:0005975">
    <property type="term" value="P:carbohydrate metabolic process"/>
    <property type="evidence" value="ECO:0007669"/>
    <property type="project" value="InterPro"/>
</dbReference>
<dbReference type="CDD" id="cd03785">
    <property type="entry name" value="GT28_MurG"/>
    <property type="match status" value="1"/>
</dbReference>
<feature type="domain" description="Glycosyl transferase family 28 C-terminal" evidence="12">
    <location>
        <begin position="172"/>
        <end position="317"/>
    </location>
</feature>
<name>E4TX40_SULKY</name>
<feature type="binding site" evidence="10">
    <location>
        <begin position="10"/>
        <end position="12"/>
    </location>
    <ligand>
        <name>UDP-N-acetyl-alpha-D-glucosamine</name>
        <dbReference type="ChEBI" id="CHEBI:57705"/>
    </ligand>
</feature>
<evidence type="ECO:0000313" key="13">
    <source>
        <dbReference type="EMBL" id="ADR34906.1"/>
    </source>
</evidence>
<dbReference type="GO" id="GO:0008360">
    <property type="term" value="P:regulation of cell shape"/>
    <property type="evidence" value="ECO:0007669"/>
    <property type="project" value="UniProtKB-KW"/>
</dbReference>
<dbReference type="OrthoDB" id="9808936at2"/>
<keyword evidence="4 10" id="KW-0808">Transferase</keyword>
<dbReference type="GO" id="GO:0009252">
    <property type="term" value="P:peptidoglycan biosynthetic process"/>
    <property type="evidence" value="ECO:0007669"/>
    <property type="project" value="UniProtKB-UniRule"/>
</dbReference>
<evidence type="ECO:0000313" key="14">
    <source>
        <dbReference type="Proteomes" id="UP000008721"/>
    </source>
</evidence>
<comment type="similarity">
    <text evidence="10">Belongs to the glycosyltransferase 28 family. MurG subfamily.</text>
</comment>
<keyword evidence="2 10" id="KW-0132">Cell division</keyword>
<evidence type="ECO:0000256" key="2">
    <source>
        <dbReference type="ARBA" id="ARBA00022618"/>
    </source>
</evidence>
<keyword evidence="9 10" id="KW-0961">Cell wall biogenesis/degradation</keyword>
<feature type="binding site" evidence="10">
    <location>
        <position position="277"/>
    </location>
    <ligand>
        <name>UDP-N-acetyl-alpha-D-glucosamine</name>
        <dbReference type="ChEBI" id="CHEBI:57705"/>
    </ligand>
</feature>
<dbReference type="NCBIfam" id="TIGR01133">
    <property type="entry name" value="murG"/>
    <property type="match status" value="1"/>
</dbReference>
<evidence type="ECO:0000256" key="3">
    <source>
        <dbReference type="ARBA" id="ARBA00022676"/>
    </source>
</evidence>
<dbReference type="HAMAP" id="MF_00033">
    <property type="entry name" value="MurG"/>
    <property type="match status" value="1"/>
</dbReference>
<comment type="pathway">
    <text evidence="10">Cell wall biogenesis; peptidoglycan biosynthesis.</text>
</comment>
<evidence type="ECO:0000256" key="5">
    <source>
        <dbReference type="ARBA" id="ARBA00022960"/>
    </source>
</evidence>
<dbReference type="SUPFAM" id="SSF53756">
    <property type="entry name" value="UDP-Glycosyltransferase/glycogen phosphorylase"/>
    <property type="match status" value="1"/>
</dbReference>
<comment type="function">
    <text evidence="10">Cell wall formation. Catalyzes the transfer of a GlcNAc subunit on undecaprenyl-pyrophosphoryl-MurNAc-pentapeptide (lipid intermediate I) to form undecaprenyl-pyrophosphoryl-MurNAc-(pentapeptide)GlcNAc (lipid intermediate II).</text>
</comment>
<comment type="caution">
    <text evidence="10">Lacks conserved residue(s) required for the propagation of feature annotation.</text>
</comment>
<comment type="catalytic activity">
    <reaction evidence="10">
        <text>di-trans,octa-cis-undecaprenyl diphospho-N-acetyl-alpha-D-muramoyl-L-alanyl-D-glutamyl-meso-2,6-diaminopimeloyl-D-alanyl-D-alanine + UDP-N-acetyl-alpha-D-glucosamine = di-trans,octa-cis-undecaprenyl diphospho-[N-acetyl-alpha-D-glucosaminyl-(1-&gt;4)]-N-acetyl-alpha-D-muramoyl-L-alanyl-D-glutamyl-meso-2,6-diaminopimeloyl-D-alanyl-D-alanine + UDP + H(+)</text>
        <dbReference type="Rhea" id="RHEA:31227"/>
        <dbReference type="ChEBI" id="CHEBI:15378"/>
        <dbReference type="ChEBI" id="CHEBI:57705"/>
        <dbReference type="ChEBI" id="CHEBI:58223"/>
        <dbReference type="ChEBI" id="CHEBI:61387"/>
        <dbReference type="ChEBI" id="CHEBI:61388"/>
        <dbReference type="EC" id="2.4.1.227"/>
    </reaction>
</comment>
<reference evidence="13 14" key="1">
    <citation type="journal article" date="2012" name="Stand. Genomic Sci.">
        <title>Complete genome sequence of the sulfur compounds oxidizing chemolithoautotroph Sulfuricurvum kujiense type strain (YK-1(T)).</title>
        <authorList>
            <person name="Han C."/>
            <person name="Kotsyurbenko O."/>
            <person name="Chertkov O."/>
            <person name="Held B."/>
            <person name="Lapidus A."/>
            <person name="Nolan M."/>
            <person name="Lucas S."/>
            <person name="Hammon N."/>
            <person name="Deshpande S."/>
            <person name="Cheng J.F."/>
            <person name="Tapia R."/>
            <person name="Goodwin L.A."/>
            <person name="Pitluck S."/>
            <person name="Liolios K."/>
            <person name="Pagani I."/>
            <person name="Ivanova N."/>
            <person name="Mavromatis K."/>
            <person name="Mikhailova N."/>
            <person name="Pati A."/>
            <person name="Chen A."/>
            <person name="Palaniappan K."/>
            <person name="Land M."/>
            <person name="Hauser L."/>
            <person name="Chang Y.J."/>
            <person name="Jeffries C.D."/>
            <person name="Brambilla E.M."/>
            <person name="Rohde M."/>
            <person name="Spring S."/>
            <person name="Sikorski J."/>
            <person name="Goker M."/>
            <person name="Woyke T."/>
            <person name="Bristow J."/>
            <person name="Eisen J.A."/>
            <person name="Markowitz V."/>
            <person name="Hugenholtz P."/>
            <person name="Kyrpides N.C."/>
            <person name="Klenk H.P."/>
            <person name="Detter J.C."/>
        </authorList>
    </citation>
    <scope>NUCLEOTIDE SEQUENCE [LARGE SCALE GENOMIC DNA]</scope>
    <source>
        <strain evidence="14">ATCC BAA-921 / DSM 16994 / JCM 11577 / YK-1</strain>
    </source>
</reference>
<protein>
    <recommendedName>
        <fullName evidence="10">UDP-N-acetylglucosamine--N-acetylmuramyl-(pentapeptide) pyrophosphoryl-undecaprenol N-acetylglucosamine transferase</fullName>
        <ecNumber evidence="10">2.4.1.227</ecNumber>
    </recommendedName>
    <alternativeName>
        <fullName evidence="10">Undecaprenyl-PP-MurNAc-pentapeptide-UDPGlcNAc GlcNAc transferase</fullName>
    </alternativeName>
</protein>
<dbReference type="EMBL" id="CP002355">
    <property type="protein sequence ID" value="ADR34906.1"/>
    <property type="molecule type" value="Genomic_DNA"/>
</dbReference>
<feature type="domain" description="Glycosyltransferase family 28 N-terminal" evidence="11">
    <location>
        <begin position="4"/>
        <end position="141"/>
    </location>
</feature>
<dbReference type="PANTHER" id="PTHR21015:SF22">
    <property type="entry name" value="GLYCOSYLTRANSFERASE"/>
    <property type="match status" value="1"/>
</dbReference>
<feature type="binding site" evidence="10">
    <location>
        <position position="124"/>
    </location>
    <ligand>
        <name>UDP-N-acetyl-alpha-D-glucosamine</name>
        <dbReference type="ChEBI" id="CHEBI:57705"/>
    </ligand>
</feature>
<evidence type="ECO:0000256" key="4">
    <source>
        <dbReference type="ARBA" id="ARBA00022679"/>
    </source>
</evidence>
<sequence>MNLIFTGGGTGGHLVIALSLAETARSRGHTVMFIGSTSGQDRQWFANSTLFDEVHFLETTGVVNKSGFGKLAALWKVFKALLKSRSLIRSFHADAVVSVGGFSAAPASMAAVVSGTPLYIHEQNAVTGKLNRLLRPYARAFFSSYEEGDNHCDYPVNPRYFENARIRSEVKTVIFLGGSQGAKFINDLALEIAPWLHDKGIHIIHQCGLKEEDRVRAAYHEFGIEAEVYGFTTQIAELCERSDFAVSRSGASTLWELCAAKIPAFFIPFPYAAADHQYHNARYIIDHNAGWCERQSEGIILKLQEAIQSDIRAKSEALGKLIASNGAAHIIEKIEKDI</sequence>
<dbReference type="GO" id="GO:0051301">
    <property type="term" value="P:cell division"/>
    <property type="evidence" value="ECO:0007669"/>
    <property type="project" value="UniProtKB-KW"/>
</dbReference>
<dbReference type="HOGENOM" id="CLU_037404_2_1_7"/>
<dbReference type="Proteomes" id="UP000008721">
    <property type="component" value="Chromosome"/>
</dbReference>
<dbReference type="GO" id="GO:0071555">
    <property type="term" value="P:cell wall organization"/>
    <property type="evidence" value="ECO:0007669"/>
    <property type="project" value="UniProtKB-KW"/>
</dbReference>
<accession>E4TX40</accession>
<dbReference type="RefSeq" id="WP_013461103.1">
    <property type="nucleotide sequence ID" value="NC_014762.1"/>
</dbReference>
<evidence type="ECO:0000259" key="12">
    <source>
        <dbReference type="Pfam" id="PF04101"/>
    </source>
</evidence>
<gene>
    <name evidence="10" type="primary">murG</name>
    <name evidence="13" type="ordered locus">Sulku_2246</name>
</gene>
<dbReference type="UniPathway" id="UPA00219"/>
<evidence type="ECO:0000256" key="1">
    <source>
        <dbReference type="ARBA" id="ARBA00022475"/>
    </source>
</evidence>
<organism evidence="13 14">
    <name type="scientific">Sulfuricurvum kujiense (strain ATCC BAA-921 / DSM 16994 / JCM 11577 / YK-1)</name>
    <dbReference type="NCBI Taxonomy" id="709032"/>
    <lineage>
        <taxon>Bacteria</taxon>
        <taxon>Pseudomonadati</taxon>
        <taxon>Campylobacterota</taxon>
        <taxon>Epsilonproteobacteria</taxon>
        <taxon>Campylobacterales</taxon>
        <taxon>Sulfurimonadaceae</taxon>
        <taxon>Sulfuricurvum</taxon>
    </lineage>
</organism>
<keyword evidence="5 10" id="KW-0133">Cell shape</keyword>